<dbReference type="PROSITE" id="PS50850">
    <property type="entry name" value="MFS"/>
    <property type="match status" value="1"/>
</dbReference>
<comment type="caution">
    <text evidence="8">The sequence shown here is derived from an EMBL/GenBank/DDBJ whole genome shotgun (WGS) entry which is preliminary data.</text>
</comment>
<feature type="transmembrane region" description="Helical" evidence="5">
    <location>
        <begin position="130"/>
        <end position="151"/>
    </location>
</feature>
<name>A0ABV9U7L2_9ACTN</name>
<dbReference type="InterPro" id="IPR011701">
    <property type="entry name" value="MFS"/>
</dbReference>
<organism evidence="8 9">
    <name type="scientific">Actinomadura gamaensis</name>
    <dbReference type="NCBI Taxonomy" id="1763541"/>
    <lineage>
        <taxon>Bacteria</taxon>
        <taxon>Bacillati</taxon>
        <taxon>Actinomycetota</taxon>
        <taxon>Actinomycetes</taxon>
        <taxon>Streptosporangiales</taxon>
        <taxon>Thermomonosporaceae</taxon>
        <taxon>Actinomadura</taxon>
    </lineage>
</organism>
<dbReference type="SUPFAM" id="SSF103473">
    <property type="entry name" value="MFS general substrate transporter"/>
    <property type="match status" value="1"/>
</dbReference>
<protein>
    <submittedName>
        <fullName evidence="8">MFS transporter</fullName>
    </submittedName>
</protein>
<dbReference type="Proteomes" id="UP001595872">
    <property type="component" value="Unassembled WGS sequence"/>
</dbReference>
<dbReference type="Pfam" id="PF07690">
    <property type="entry name" value="MFS_1"/>
    <property type="match status" value="1"/>
</dbReference>
<evidence type="ECO:0000256" key="3">
    <source>
        <dbReference type="ARBA" id="ARBA00022989"/>
    </source>
</evidence>
<reference evidence="9" key="1">
    <citation type="journal article" date="2019" name="Int. J. Syst. Evol. Microbiol.">
        <title>The Global Catalogue of Microorganisms (GCM) 10K type strain sequencing project: providing services to taxonomists for standard genome sequencing and annotation.</title>
        <authorList>
            <consortium name="The Broad Institute Genomics Platform"/>
            <consortium name="The Broad Institute Genome Sequencing Center for Infectious Disease"/>
            <person name="Wu L."/>
            <person name="Ma J."/>
        </authorList>
    </citation>
    <scope>NUCLEOTIDE SEQUENCE [LARGE SCALE GENOMIC DNA]</scope>
    <source>
        <strain evidence="9">KLKA75</strain>
    </source>
</reference>
<dbReference type="InterPro" id="IPR036259">
    <property type="entry name" value="MFS_trans_sf"/>
</dbReference>
<dbReference type="RefSeq" id="WP_378260199.1">
    <property type="nucleotide sequence ID" value="NZ_JBHSIT010000009.1"/>
</dbReference>
<dbReference type="Gene3D" id="1.20.1250.20">
    <property type="entry name" value="MFS general substrate transporter like domains"/>
    <property type="match status" value="1"/>
</dbReference>
<feature type="transmembrane region" description="Helical" evidence="5">
    <location>
        <begin position="356"/>
        <end position="378"/>
    </location>
</feature>
<dbReference type="PANTHER" id="PTHR42718">
    <property type="entry name" value="MAJOR FACILITATOR SUPERFAMILY MULTIDRUG TRANSPORTER MFSC"/>
    <property type="match status" value="1"/>
</dbReference>
<evidence type="ECO:0000256" key="6">
    <source>
        <dbReference type="SAM" id="SignalP"/>
    </source>
</evidence>
<feature type="transmembrane region" description="Helical" evidence="5">
    <location>
        <begin position="300"/>
        <end position="321"/>
    </location>
</feature>
<accession>A0ABV9U7L2</accession>
<dbReference type="PANTHER" id="PTHR42718:SF49">
    <property type="entry name" value="EXPORT PROTEIN"/>
    <property type="match status" value="1"/>
</dbReference>
<keyword evidence="4 5" id="KW-0472">Membrane</keyword>
<feature type="transmembrane region" description="Helical" evidence="5">
    <location>
        <begin position="227"/>
        <end position="244"/>
    </location>
</feature>
<keyword evidence="6" id="KW-0732">Signal</keyword>
<gene>
    <name evidence="8" type="ORF">ACFPCY_28945</name>
</gene>
<feature type="transmembrane region" description="Helical" evidence="5">
    <location>
        <begin position="328"/>
        <end position="350"/>
    </location>
</feature>
<evidence type="ECO:0000256" key="1">
    <source>
        <dbReference type="ARBA" id="ARBA00004651"/>
    </source>
</evidence>
<evidence type="ECO:0000259" key="7">
    <source>
        <dbReference type="PROSITE" id="PS50850"/>
    </source>
</evidence>
<feature type="transmembrane region" description="Helical" evidence="5">
    <location>
        <begin position="467"/>
        <end position="486"/>
    </location>
</feature>
<evidence type="ECO:0000313" key="8">
    <source>
        <dbReference type="EMBL" id="MFC4911365.1"/>
    </source>
</evidence>
<feature type="transmembrane region" description="Helical" evidence="5">
    <location>
        <begin position="399"/>
        <end position="421"/>
    </location>
</feature>
<proteinExistence type="predicted"/>
<evidence type="ECO:0000256" key="4">
    <source>
        <dbReference type="ARBA" id="ARBA00023136"/>
    </source>
</evidence>
<dbReference type="EMBL" id="JBHSIT010000009">
    <property type="protein sequence ID" value="MFC4911365.1"/>
    <property type="molecule type" value="Genomic_DNA"/>
</dbReference>
<evidence type="ECO:0000256" key="5">
    <source>
        <dbReference type="SAM" id="Phobius"/>
    </source>
</evidence>
<evidence type="ECO:0000313" key="9">
    <source>
        <dbReference type="Proteomes" id="UP001595872"/>
    </source>
</evidence>
<feature type="transmembrane region" description="Helical" evidence="5">
    <location>
        <begin position="198"/>
        <end position="215"/>
    </location>
</feature>
<dbReference type="Gene3D" id="1.20.1720.10">
    <property type="entry name" value="Multidrug resistance protein D"/>
    <property type="match status" value="1"/>
</dbReference>
<feature type="signal peptide" evidence="6">
    <location>
        <begin position="1"/>
        <end position="19"/>
    </location>
</feature>
<feature type="domain" description="Major facilitator superfamily (MFS) profile" evidence="7">
    <location>
        <begin position="1"/>
        <end position="490"/>
    </location>
</feature>
<feature type="transmembrane region" description="Helical" evidence="5">
    <location>
        <begin position="157"/>
        <end position="177"/>
    </location>
</feature>
<feature type="chain" id="PRO_5046202829" evidence="6">
    <location>
        <begin position="20"/>
        <end position="525"/>
    </location>
</feature>
<keyword evidence="3 5" id="KW-1133">Transmembrane helix</keyword>
<feature type="transmembrane region" description="Helical" evidence="5">
    <location>
        <begin position="98"/>
        <end position="118"/>
    </location>
</feature>
<dbReference type="CDD" id="cd17321">
    <property type="entry name" value="MFS_MMR_MDR_like"/>
    <property type="match status" value="1"/>
</dbReference>
<sequence>MTLGVVCGALLLIPITATGAAEATADVGRSLHAGLAASQWVVNAFFLTFASFMAGTGSLADRIGRRRMFASGLALFTASMLVATVAPGIGMLVAARLLAGAGAAAATTGGSALLAAAFPDGPSRARAFGVFGTVIGLGLAFGPVVAGLLVTGLGWRAFFGVAAVALLPSLLAVPLLAESRAPVAASLAAPEAAPLDRAGAVTFTLGLSAFTFALVEGPTLGWTHPAVLGGFAACALLLTAFAIVERRHPAPLVDLALLTRPRFVAISAMPFLLAFGFVALTIVLPPYFMATLHASAGRAGLLLMLLTGPTLLLPPLTAVLARRLSQRVLLVATLLLVAAGTALLALVPGGAGAGSLAAPLLLVGSGFGISLAIMDGAAISSVEPERAGMAAGLFNTARITGEVVAVAVLGALLSTLTRAGLAGRYGSRTASEATSRLLQGDMTPPSAVPGGYEAAATHAYAGALHDVSWALSALSLAGALIVARLLRTPAAPAVPAAPAAPAASAVPAAPAVRPLEGNACPLSTS</sequence>
<evidence type="ECO:0000256" key="2">
    <source>
        <dbReference type="ARBA" id="ARBA00022692"/>
    </source>
</evidence>
<keyword evidence="9" id="KW-1185">Reference proteome</keyword>
<comment type="subcellular location">
    <subcellularLocation>
        <location evidence="1">Cell membrane</location>
        <topology evidence="1">Multi-pass membrane protein</topology>
    </subcellularLocation>
</comment>
<dbReference type="InterPro" id="IPR020846">
    <property type="entry name" value="MFS_dom"/>
</dbReference>
<keyword evidence="2 5" id="KW-0812">Transmembrane</keyword>
<feature type="transmembrane region" description="Helical" evidence="5">
    <location>
        <begin position="264"/>
        <end position="288"/>
    </location>
</feature>
<feature type="transmembrane region" description="Helical" evidence="5">
    <location>
        <begin position="72"/>
        <end position="92"/>
    </location>
</feature>
<feature type="transmembrane region" description="Helical" evidence="5">
    <location>
        <begin position="41"/>
        <end position="60"/>
    </location>
</feature>